<dbReference type="AlphaFoldDB" id="A0A150RE34"/>
<dbReference type="Proteomes" id="UP000075635">
    <property type="component" value="Unassembled WGS sequence"/>
</dbReference>
<sequence>MNEPPRDALDARDLDDVEVYATLAAQLADPSADRAALLAAHGLDEERWEALDDAWQARLSEADDEDGEDVGVPPLVAAYAETFARVQRARARSELTFDRFLEAARAMKRGTDMATVLSRLDLTLEDYLSAQQRWTAAMLEDEELMARFQRAMK</sequence>
<reference evidence="1 2" key="1">
    <citation type="submission" date="2014-02" db="EMBL/GenBank/DDBJ databases">
        <title>The small core and large imbalanced accessory genome model reveals a collaborative survival strategy of Sorangium cellulosum strains in nature.</title>
        <authorList>
            <person name="Han K."/>
            <person name="Peng R."/>
            <person name="Blom J."/>
            <person name="Li Y.-Z."/>
        </authorList>
    </citation>
    <scope>NUCLEOTIDE SEQUENCE [LARGE SCALE GENOMIC DNA]</scope>
    <source>
        <strain evidence="1 2">So0011-07</strain>
    </source>
</reference>
<gene>
    <name evidence="1" type="ORF">BE17_00405</name>
</gene>
<evidence type="ECO:0000313" key="1">
    <source>
        <dbReference type="EMBL" id="KYF77998.1"/>
    </source>
</evidence>
<evidence type="ECO:0000313" key="2">
    <source>
        <dbReference type="Proteomes" id="UP000075635"/>
    </source>
</evidence>
<protein>
    <submittedName>
        <fullName evidence="1">Uncharacterized protein</fullName>
    </submittedName>
</protein>
<name>A0A150RE34_SORCE</name>
<organism evidence="1 2">
    <name type="scientific">Sorangium cellulosum</name>
    <name type="common">Polyangium cellulosum</name>
    <dbReference type="NCBI Taxonomy" id="56"/>
    <lineage>
        <taxon>Bacteria</taxon>
        <taxon>Pseudomonadati</taxon>
        <taxon>Myxococcota</taxon>
        <taxon>Polyangia</taxon>
        <taxon>Polyangiales</taxon>
        <taxon>Polyangiaceae</taxon>
        <taxon>Sorangium</taxon>
    </lineage>
</organism>
<proteinExistence type="predicted"/>
<comment type="caution">
    <text evidence="1">The sequence shown here is derived from an EMBL/GenBank/DDBJ whole genome shotgun (WGS) entry which is preliminary data.</text>
</comment>
<dbReference type="EMBL" id="JEMB01002834">
    <property type="protein sequence ID" value="KYF77998.1"/>
    <property type="molecule type" value="Genomic_DNA"/>
</dbReference>
<accession>A0A150RE34</accession>